<gene>
    <name evidence="2" type="ORF">KFK14_19650</name>
</gene>
<proteinExistence type="predicted"/>
<dbReference type="KEGG" id="spph:KFK14_19650"/>
<evidence type="ECO:0000313" key="2">
    <source>
        <dbReference type="EMBL" id="QUT05187.1"/>
    </source>
</evidence>
<dbReference type="Proteomes" id="UP000681425">
    <property type="component" value="Chromosome"/>
</dbReference>
<dbReference type="RefSeq" id="WP_212608877.1">
    <property type="nucleotide sequence ID" value="NZ_CP073910.1"/>
</dbReference>
<reference evidence="2" key="1">
    <citation type="submission" date="2021-04" db="EMBL/GenBank/DDBJ databases">
        <title>Isolation of p-tert-butylphenol degrading bacteria Sphingobium phenoxybenzoativorans Tas13 from active sludge.</title>
        <authorList>
            <person name="Li Y."/>
        </authorList>
    </citation>
    <scope>NUCLEOTIDE SEQUENCE</scope>
    <source>
        <strain evidence="2">Tas13</strain>
    </source>
</reference>
<sequence length="131" mass="13874">MATVLNNPVALQAPPAAVTRILSRFDRDQLAAFISVAIDLLDIADGDPDLENATNLEDDFILTKQAKFDAGPGPGCRISDAGEHAGDEEDGTLAEDEPCAKFLMMDKGPGCTVSDPDAGVEDEGHDPENEY</sequence>
<feature type="region of interest" description="Disordered" evidence="1">
    <location>
        <begin position="72"/>
        <end position="93"/>
    </location>
</feature>
<dbReference type="EMBL" id="CP073910">
    <property type="protein sequence ID" value="QUT05187.1"/>
    <property type="molecule type" value="Genomic_DNA"/>
</dbReference>
<evidence type="ECO:0000313" key="3">
    <source>
        <dbReference type="Proteomes" id="UP000681425"/>
    </source>
</evidence>
<dbReference type="AlphaFoldDB" id="A0A975Q1A6"/>
<feature type="region of interest" description="Disordered" evidence="1">
    <location>
        <begin position="106"/>
        <end position="131"/>
    </location>
</feature>
<accession>A0A975Q1A6</accession>
<evidence type="ECO:0000256" key="1">
    <source>
        <dbReference type="SAM" id="MobiDB-lite"/>
    </source>
</evidence>
<organism evidence="2 3">
    <name type="scientific">Sphingobium phenoxybenzoativorans</name>
    <dbReference type="NCBI Taxonomy" id="1592790"/>
    <lineage>
        <taxon>Bacteria</taxon>
        <taxon>Pseudomonadati</taxon>
        <taxon>Pseudomonadota</taxon>
        <taxon>Alphaproteobacteria</taxon>
        <taxon>Sphingomonadales</taxon>
        <taxon>Sphingomonadaceae</taxon>
        <taxon>Sphingobium</taxon>
    </lineage>
</organism>
<protein>
    <submittedName>
        <fullName evidence="2">Uncharacterized protein</fullName>
    </submittedName>
</protein>
<keyword evidence="3" id="KW-1185">Reference proteome</keyword>
<name>A0A975Q1A6_9SPHN</name>